<dbReference type="EMBL" id="UFSM01000003">
    <property type="protein sequence ID" value="SUY29273.1"/>
    <property type="molecule type" value="Genomic_DNA"/>
</dbReference>
<accession>A0A381IMF8</accession>
<dbReference type="RefSeq" id="WP_115734502.1">
    <property type="nucleotide sequence ID" value="NZ_SLZO01000008.1"/>
</dbReference>
<organism evidence="1 2">
    <name type="scientific">Aminobacter aminovorans</name>
    <name type="common">Chelatobacter heintzii</name>
    <dbReference type="NCBI Taxonomy" id="83263"/>
    <lineage>
        <taxon>Bacteria</taxon>
        <taxon>Pseudomonadati</taxon>
        <taxon>Pseudomonadota</taxon>
        <taxon>Alphaproteobacteria</taxon>
        <taxon>Hyphomicrobiales</taxon>
        <taxon>Phyllobacteriaceae</taxon>
        <taxon>Aminobacter</taxon>
    </lineage>
</organism>
<name>A0A381IMF8_AMIAI</name>
<evidence type="ECO:0000313" key="2">
    <source>
        <dbReference type="Proteomes" id="UP000254701"/>
    </source>
</evidence>
<gene>
    <name evidence="1" type="ORF">NCTC10684_05505</name>
</gene>
<reference evidence="1 2" key="1">
    <citation type="submission" date="2018-06" db="EMBL/GenBank/DDBJ databases">
        <authorList>
            <consortium name="Pathogen Informatics"/>
            <person name="Doyle S."/>
        </authorList>
    </citation>
    <scope>NUCLEOTIDE SEQUENCE [LARGE SCALE GENOMIC DNA]</scope>
    <source>
        <strain evidence="1 2">NCTC10684</strain>
    </source>
</reference>
<dbReference type="Proteomes" id="UP000254701">
    <property type="component" value="Unassembled WGS sequence"/>
</dbReference>
<proteinExistence type="predicted"/>
<sequence length="145" mass="16801">MNTIPQSYELWRSVVLRFKDWRQRRAAVLEISQLGNDGERMLAECGLSRSDFRRAMRLAFASKILLPEAIKSKGIDAEIFENRYPEWNRDMRRTCMMCPARRICSDRLEAQDFEASYQDFCPNADNLDALAGVAIAGWRAKNFTV</sequence>
<protein>
    <submittedName>
        <fullName evidence="1">Uncharacterized protein</fullName>
    </submittedName>
</protein>
<evidence type="ECO:0000313" key="1">
    <source>
        <dbReference type="EMBL" id="SUY29273.1"/>
    </source>
</evidence>
<dbReference type="AlphaFoldDB" id="A0A381IMF8"/>